<evidence type="ECO:0000313" key="2">
    <source>
        <dbReference type="Proteomes" id="UP000272613"/>
    </source>
</evidence>
<sequence length="79" mass="8588">MQTTLEHLVHTLEQNWPLTLNNLSILDAEEHRHLLTEFNAAEQHLAQAFSVASSSSASAGTEDAVGVVSCAGWFMPVLL</sequence>
<dbReference type="Proteomes" id="UP000272613">
    <property type="component" value="Unassembled WGS sequence"/>
</dbReference>
<proteinExistence type="predicted"/>
<name>A0AB37QLD7_9PSED</name>
<dbReference type="EMBL" id="RBSH01000231">
    <property type="protein sequence ID" value="RMR97851.1"/>
    <property type="molecule type" value="Genomic_DNA"/>
</dbReference>
<comment type="caution">
    <text evidence="1">The sequence shown here is derived from an EMBL/GenBank/DDBJ whole genome shotgun (WGS) entry which is preliminary data.</text>
</comment>
<accession>A0AB37QLD7</accession>
<gene>
    <name evidence="1" type="ORF">ALP74_00400</name>
</gene>
<protein>
    <submittedName>
        <fullName evidence="1">Non-ribosomal peptide synthetase SyfA</fullName>
    </submittedName>
</protein>
<dbReference type="AlphaFoldDB" id="A0AB37QLD7"/>
<dbReference type="GeneID" id="72393125"/>
<evidence type="ECO:0000313" key="1">
    <source>
        <dbReference type="EMBL" id="RMR97851.1"/>
    </source>
</evidence>
<dbReference type="RefSeq" id="WP_005886964.1">
    <property type="nucleotide sequence ID" value="NZ_RBSH01000231.1"/>
</dbReference>
<organism evidence="1 2">
    <name type="scientific">Pseudomonas coronafaciens pv. garcae</name>
    <dbReference type="NCBI Taxonomy" id="251653"/>
    <lineage>
        <taxon>Bacteria</taxon>
        <taxon>Pseudomonadati</taxon>
        <taxon>Pseudomonadota</taxon>
        <taxon>Gammaproteobacteria</taxon>
        <taxon>Pseudomonadales</taxon>
        <taxon>Pseudomonadaceae</taxon>
        <taxon>Pseudomonas</taxon>
        <taxon>Pseudomonas coronafaciens</taxon>
    </lineage>
</organism>
<reference evidence="1 2" key="1">
    <citation type="submission" date="2018-08" db="EMBL/GenBank/DDBJ databases">
        <title>Recombination of ecologically and evolutionarily significant loci maintains genetic cohesion in the Pseudomonas syringae species complex.</title>
        <authorList>
            <person name="Dillon M."/>
            <person name="Thakur S."/>
            <person name="Almeida R.N.D."/>
            <person name="Weir B.S."/>
            <person name="Guttman D.S."/>
        </authorList>
    </citation>
    <scope>NUCLEOTIDE SEQUENCE [LARGE SCALE GENOMIC DNA]</scope>
    <source>
        <strain evidence="1 2">ICMP 5019</strain>
    </source>
</reference>